<sequence length="97" mass="10476">SAKAANEFLSRGREFRKRSSRRTFIVGADQNALADGVSRWVHNEPVCTASCTLKNRKTGPCGLALAACRFIEVLIVIGEYRPRPAVPLSLVSESSGG</sequence>
<organism evidence="1 2">
    <name type="scientific">Batillaria attramentaria</name>
    <dbReference type="NCBI Taxonomy" id="370345"/>
    <lineage>
        <taxon>Eukaryota</taxon>
        <taxon>Metazoa</taxon>
        <taxon>Spiralia</taxon>
        <taxon>Lophotrochozoa</taxon>
        <taxon>Mollusca</taxon>
        <taxon>Gastropoda</taxon>
        <taxon>Caenogastropoda</taxon>
        <taxon>Sorbeoconcha</taxon>
        <taxon>Cerithioidea</taxon>
        <taxon>Batillariidae</taxon>
        <taxon>Batillaria</taxon>
    </lineage>
</organism>
<dbReference type="Proteomes" id="UP001519460">
    <property type="component" value="Unassembled WGS sequence"/>
</dbReference>
<accession>A0ABD0KK78</accession>
<evidence type="ECO:0000313" key="2">
    <source>
        <dbReference type="Proteomes" id="UP001519460"/>
    </source>
</evidence>
<dbReference type="AlphaFoldDB" id="A0ABD0KK78"/>
<protein>
    <submittedName>
        <fullName evidence="1">Uncharacterized protein</fullName>
    </submittedName>
</protein>
<reference evidence="1 2" key="1">
    <citation type="journal article" date="2023" name="Sci. Data">
        <title>Genome assembly of the Korean intertidal mud-creeper Batillaria attramentaria.</title>
        <authorList>
            <person name="Patra A.K."/>
            <person name="Ho P.T."/>
            <person name="Jun S."/>
            <person name="Lee S.J."/>
            <person name="Kim Y."/>
            <person name="Won Y.J."/>
        </authorList>
    </citation>
    <scope>NUCLEOTIDE SEQUENCE [LARGE SCALE GENOMIC DNA]</scope>
    <source>
        <strain evidence="1">Wonlab-2016</strain>
    </source>
</reference>
<dbReference type="EMBL" id="JACVVK020000163">
    <property type="protein sequence ID" value="KAK7487494.1"/>
    <property type="molecule type" value="Genomic_DNA"/>
</dbReference>
<name>A0ABD0KK78_9CAEN</name>
<gene>
    <name evidence="1" type="ORF">BaRGS_00021196</name>
</gene>
<proteinExistence type="predicted"/>
<comment type="caution">
    <text evidence="1">The sequence shown here is derived from an EMBL/GenBank/DDBJ whole genome shotgun (WGS) entry which is preliminary data.</text>
</comment>
<keyword evidence="2" id="KW-1185">Reference proteome</keyword>
<evidence type="ECO:0000313" key="1">
    <source>
        <dbReference type="EMBL" id="KAK7487494.1"/>
    </source>
</evidence>
<feature type="non-terminal residue" evidence="1">
    <location>
        <position position="1"/>
    </location>
</feature>